<proteinExistence type="predicted"/>
<dbReference type="GeneID" id="5546285"/>
<dbReference type="RefSeq" id="XP_001645879.1">
    <property type="nucleotide sequence ID" value="XM_001645829.1"/>
</dbReference>
<organism evidence="3">
    <name type="scientific">Vanderwaltozyma polyspora (strain ATCC 22028 / DSM 70294 / BCRC 21397 / CBS 2163 / NBRC 10782 / NRRL Y-8283 / UCD 57-17)</name>
    <name type="common">Kluyveromyces polysporus</name>
    <dbReference type="NCBI Taxonomy" id="436907"/>
    <lineage>
        <taxon>Eukaryota</taxon>
        <taxon>Fungi</taxon>
        <taxon>Dikarya</taxon>
        <taxon>Ascomycota</taxon>
        <taxon>Saccharomycotina</taxon>
        <taxon>Saccharomycetes</taxon>
        <taxon>Saccharomycetales</taxon>
        <taxon>Saccharomycetaceae</taxon>
        <taxon>Vanderwaltozyma</taxon>
    </lineage>
</organism>
<dbReference type="FunCoup" id="A7TI14">
    <property type="interactions" value="8"/>
</dbReference>
<keyword evidence="3" id="KW-1185">Reference proteome</keyword>
<dbReference type="eggNOG" id="ENOG502SGXF">
    <property type="taxonomic scope" value="Eukaryota"/>
</dbReference>
<gene>
    <name evidence="2" type="ORF">Kpol_1045p5</name>
</gene>
<dbReference type="InParanoid" id="A7TI14"/>
<protein>
    <submittedName>
        <fullName evidence="2">Uncharacterized protein</fullName>
    </submittedName>
</protein>
<dbReference type="KEGG" id="vpo:Kpol_1045p5"/>
<feature type="compositionally biased region" description="Polar residues" evidence="1">
    <location>
        <begin position="17"/>
        <end position="27"/>
    </location>
</feature>
<dbReference type="EMBL" id="DS480394">
    <property type="protein sequence ID" value="EDO18021.1"/>
    <property type="molecule type" value="Genomic_DNA"/>
</dbReference>
<name>A7TI14_VANPO</name>
<dbReference type="HOGENOM" id="CLU_2639977_0_0_1"/>
<dbReference type="OrthoDB" id="4066296at2759"/>
<dbReference type="AlphaFoldDB" id="A7TI14"/>
<evidence type="ECO:0000256" key="1">
    <source>
        <dbReference type="SAM" id="MobiDB-lite"/>
    </source>
</evidence>
<evidence type="ECO:0000313" key="2">
    <source>
        <dbReference type="EMBL" id="EDO18021.1"/>
    </source>
</evidence>
<sequence length="77" mass="8708">MSVENTGTFIEEKPLTTPGNDENANDSTSEEKVLTVFDVATEIETSLKELQDKLVENNEHFNKTVMAMEKKLSQMEK</sequence>
<accession>A7TI14</accession>
<dbReference type="PhylomeDB" id="A7TI14"/>
<feature type="region of interest" description="Disordered" evidence="1">
    <location>
        <begin position="1"/>
        <end position="30"/>
    </location>
</feature>
<reference evidence="2 3" key="1">
    <citation type="journal article" date="2007" name="Proc. Natl. Acad. Sci. U.S.A.">
        <title>Independent sorting-out of thousands of duplicated gene pairs in two yeast species descended from a whole-genome duplication.</title>
        <authorList>
            <person name="Scannell D.R."/>
            <person name="Frank A.C."/>
            <person name="Conant G.C."/>
            <person name="Byrne K.P."/>
            <person name="Woolfit M."/>
            <person name="Wolfe K.H."/>
        </authorList>
    </citation>
    <scope>NUCLEOTIDE SEQUENCE [LARGE SCALE GENOMIC DNA]</scope>
    <source>
        <strain evidence="3">ATCC 22028 / DSM 70294 / BCRC 21397 / CBS 2163 / NBRC 10782 / NRRL Y-8283 / UCD 57-17</strain>
    </source>
</reference>
<dbReference type="Proteomes" id="UP000000267">
    <property type="component" value="Unassembled WGS sequence"/>
</dbReference>
<evidence type="ECO:0000313" key="3">
    <source>
        <dbReference type="Proteomes" id="UP000000267"/>
    </source>
</evidence>